<comment type="function">
    <text evidence="11">Required for assembly of the mitotic spindle.</text>
</comment>
<evidence type="ECO:0000256" key="3">
    <source>
        <dbReference type="ARBA" id="ARBA00022618"/>
    </source>
</evidence>
<feature type="compositionally biased region" description="Basic and acidic residues" evidence="15">
    <location>
        <begin position="657"/>
        <end position="669"/>
    </location>
</feature>
<dbReference type="STRING" id="1382522.W6MLI1"/>
<dbReference type="PRINTS" id="PR00380">
    <property type="entry name" value="KINESINHEAVY"/>
</dbReference>
<keyword evidence="4 12" id="KW-0547">Nucleotide-binding</keyword>
<sequence length="696" mass="77046">MPPAQTPSRLRSQTPTRPRMAGASSSQGLHHPPSTLRSRPASSLSISHSAGGVKTPNLRRPMTPSTSNLRARAGANINGVTTPIRPRASMNNMRSQTPVNNSSTNSPPCYTGTIQVSIRPKPLNGINETWEIDDSFNTISNTDAGDFHFDNVFDPSIPNLEVYNRSVKPIISRCLDGYNGTVFAYGMTGSGKTYSMQGTDYEQGLIELAVWEIFDKVKQNSTTHDHEILCSYLEIYNERVFDLLDPESSSSLRGTFGSMVTKEELRIRDDSRYGVKVVGLREQVVSTPLDLMKTIEKGDTIRRTGGTDFNTRSSRSHAVLLIRINTIERATGVEKFATLSLCDLAGSEKATTQQERRKEGSYINKSLLALGTVISKLSYQSAGSQQPYSLNSSHIPYRDSKLTRLLQPSLSGNSVVSVLCTIHLSSTTIAETVNTLRFASRAKNVTLNAKQNEISGLHTVTGSDKDRLIAQLVKENEQAKRELMELKENGMFDSPARPSTDDSDRVAQLNAENTILMEQLEHMKRLTESPRLESLADHNEALQSLITFDVRGNRNEFQDCIRSIDKTHKDQLAEIEELKSYVAHLEGQLKSSRYNMSLRNVSAVADDIMDTASDGKDEVSLENIIKDQEEEILELKVTISSKDSIIKALRSAGKVRETLKNREDSRENDENATPGGESKTVLKPLGSRLNGLFSRS</sequence>
<feature type="domain" description="Kinesin motor" evidence="16">
    <location>
        <begin position="113"/>
        <end position="445"/>
    </location>
</feature>
<dbReference type="Pfam" id="PF00225">
    <property type="entry name" value="Kinesin"/>
    <property type="match status" value="1"/>
</dbReference>
<dbReference type="InterPro" id="IPR001752">
    <property type="entry name" value="Kinesin_motor_dom"/>
</dbReference>
<evidence type="ECO:0000256" key="5">
    <source>
        <dbReference type="ARBA" id="ARBA00022776"/>
    </source>
</evidence>
<dbReference type="RefSeq" id="XP_022457688.1">
    <property type="nucleotide sequence ID" value="XM_022603848.1"/>
</dbReference>
<dbReference type="GO" id="GO:0046785">
    <property type="term" value="P:microtubule polymerization"/>
    <property type="evidence" value="ECO:0007669"/>
    <property type="project" value="EnsemblFungi"/>
</dbReference>
<dbReference type="SMART" id="SM00129">
    <property type="entry name" value="KISc"/>
    <property type="match status" value="1"/>
</dbReference>
<reference evidence="17" key="1">
    <citation type="submission" date="2013-12" db="EMBL/GenBank/DDBJ databases">
        <authorList>
            <person name="Genoscope - CEA"/>
        </authorList>
    </citation>
    <scope>NUCLEOTIDE SEQUENCE</scope>
    <source>
        <strain evidence="17">CBS 1993</strain>
    </source>
</reference>
<dbReference type="PANTHER" id="PTHR47968">
    <property type="entry name" value="CENTROMERE PROTEIN E"/>
    <property type="match status" value="1"/>
</dbReference>
<proteinExistence type="inferred from homology"/>
<evidence type="ECO:0000259" key="16">
    <source>
        <dbReference type="PROSITE" id="PS50067"/>
    </source>
</evidence>
<protein>
    <recommendedName>
        <fullName evidence="13">Kinesin-like protein</fullName>
    </recommendedName>
</protein>
<keyword evidence="7 14" id="KW-0175">Coiled coil</keyword>
<dbReference type="GO" id="GO:0051301">
    <property type="term" value="P:cell division"/>
    <property type="evidence" value="ECO:0007669"/>
    <property type="project" value="UniProtKB-KW"/>
</dbReference>
<feature type="region of interest" description="Disordered" evidence="15">
    <location>
        <begin position="657"/>
        <end position="696"/>
    </location>
</feature>
<keyword evidence="18" id="KW-1185">Reference proteome</keyword>
<keyword evidence="5" id="KW-0498">Mitosis</keyword>
<gene>
    <name evidence="17" type="ORF">KUCA_T00001647001</name>
</gene>
<evidence type="ECO:0000256" key="7">
    <source>
        <dbReference type="ARBA" id="ARBA00023054"/>
    </source>
</evidence>
<evidence type="ECO:0000256" key="4">
    <source>
        <dbReference type="ARBA" id="ARBA00022741"/>
    </source>
</evidence>
<dbReference type="AlphaFoldDB" id="W6MLI1"/>
<dbReference type="GO" id="GO:1903754">
    <property type="term" value="C:cortical microtubule plus-end"/>
    <property type="evidence" value="ECO:0007669"/>
    <property type="project" value="EnsemblFungi"/>
</dbReference>
<dbReference type="Gene3D" id="3.40.850.10">
    <property type="entry name" value="Kinesin motor domain"/>
    <property type="match status" value="1"/>
</dbReference>
<dbReference type="GeneID" id="34519076"/>
<dbReference type="HOGENOM" id="CLU_001485_24_1_1"/>
<feature type="compositionally biased region" description="Polar residues" evidence="15">
    <location>
        <begin position="35"/>
        <end position="48"/>
    </location>
</feature>
<dbReference type="FunFam" id="3.40.850.10:FF:000073">
    <property type="entry name" value="Kinesin-like protein"/>
    <property type="match status" value="1"/>
</dbReference>
<feature type="binding site" evidence="12">
    <location>
        <begin position="186"/>
        <end position="193"/>
    </location>
    <ligand>
        <name>ATP</name>
        <dbReference type="ChEBI" id="CHEBI:30616"/>
    </ligand>
</feature>
<evidence type="ECO:0000256" key="11">
    <source>
        <dbReference type="ARBA" id="ARBA00054086"/>
    </source>
</evidence>
<comment type="similarity">
    <text evidence="12 13">Belongs to the TRAFAC class myosin-kinesin ATPase superfamily. Kinesin family.</text>
</comment>
<reference evidence="17" key="2">
    <citation type="submission" date="2014-02" db="EMBL/GenBank/DDBJ databases">
        <title>Complete DNA sequence of /Kuraishia capsulata/ illustrates novel genomic features among budding yeasts (/Saccharomycotina/).</title>
        <authorList>
            <person name="Morales L."/>
            <person name="Noel B."/>
            <person name="Porcel B."/>
            <person name="Marcet-Houben M."/>
            <person name="Hullo M-F."/>
            <person name="Sacerdot C."/>
            <person name="Tekaia F."/>
            <person name="Leh-Louis V."/>
            <person name="Despons L."/>
            <person name="Khanna V."/>
            <person name="Aury J-M."/>
            <person name="Barbe V."/>
            <person name="Couloux A."/>
            <person name="Labadie K."/>
            <person name="Pelletier E."/>
            <person name="Souciet J-L."/>
            <person name="Boekhout T."/>
            <person name="Gabaldon T."/>
            <person name="Wincker P."/>
            <person name="Dujon B."/>
        </authorList>
    </citation>
    <scope>NUCLEOTIDE SEQUENCE</scope>
    <source>
        <strain evidence="17">CBS 1993</strain>
    </source>
</reference>
<comment type="subcellular location">
    <subcellularLocation>
        <location evidence="1">Cytoplasm</location>
        <location evidence="1">Cytoskeleton</location>
    </subcellularLocation>
</comment>
<dbReference type="InterPro" id="IPR027640">
    <property type="entry name" value="Kinesin-like_fam"/>
</dbReference>
<dbReference type="InterPro" id="IPR019821">
    <property type="entry name" value="Kinesin_motor_CS"/>
</dbReference>
<evidence type="ECO:0000256" key="10">
    <source>
        <dbReference type="ARBA" id="ARBA00023306"/>
    </source>
</evidence>
<dbReference type="PROSITE" id="PS00411">
    <property type="entry name" value="KINESIN_MOTOR_1"/>
    <property type="match status" value="1"/>
</dbReference>
<keyword evidence="6 12" id="KW-0067">ATP-binding</keyword>
<evidence type="ECO:0000256" key="15">
    <source>
        <dbReference type="SAM" id="MobiDB-lite"/>
    </source>
</evidence>
<keyword evidence="3" id="KW-0132">Cell division</keyword>
<name>W6MLI1_9ASCO</name>
<dbReference type="GO" id="GO:0030473">
    <property type="term" value="P:nuclear migration along microtubule"/>
    <property type="evidence" value="ECO:0007669"/>
    <property type="project" value="EnsemblFungi"/>
</dbReference>
<evidence type="ECO:0000256" key="13">
    <source>
        <dbReference type="RuleBase" id="RU000394"/>
    </source>
</evidence>
<keyword evidence="2" id="KW-0963">Cytoplasm</keyword>
<feature type="compositionally biased region" description="Polar residues" evidence="15">
    <location>
        <begin position="89"/>
        <end position="108"/>
    </location>
</feature>
<dbReference type="InterPro" id="IPR036961">
    <property type="entry name" value="Kinesin_motor_dom_sf"/>
</dbReference>
<evidence type="ECO:0000256" key="6">
    <source>
        <dbReference type="ARBA" id="ARBA00022840"/>
    </source>
</evidence>
<evidence type="ECO:0000313" key="18">
    <source>
        <dbReference type="Proteomes" id="UP000019384"/>
    </source>
</evidence>
<dbReference type="InterPro" id="IPR027417">
    <property type="entry name" value="P-loop_NTPase"/>
</dbReference>
<evidence type="ECO:0000256" key="12">
    <source>
        <dbReference type="PROSITE-ProRule" id="PRU00283"/>
    </source>
</evidence>
<dbReference type="SUPFAM" id="SSF52540">
    <property type="entry name" value="P-loop containing nucleoside triphosphate hydrolases"/>
    <property type="match status" value="1"/>
</dbReference>
<evidence type="ECO:0000256" key="8">
    <source>
        <dbReference type="ARBA" id="ARBA00023175"/>
    </source>
</evidence>
<dbReference type="GO" id="GO:0005816">
    <property type="term" value="C:spindle pole body"/>
    <property type="evidence" value="ECO:0007669"/>
    <property type="project" value="EnsemblFungi"/>
</dbReference>
<feature type="compositionally biased region" description="Polar residues" evidence="15">
    <location>
        <begin position="1"/>
        <end position="16"/>
    </location>
</feature>
<evidence type="ECO:0000313" key="17">
    <source>
        <dbReference type="EMBL" id="CDK25677.1"/>
    </source>
</evidence>
<feature type="coiled-coil region" evidence="14">
    <location>
        <begin position="469"/>
        <end position="526"/>
    </location>
</feature>
<evidence type="ECO:0000256" key="1">
    <source>
        <dbReference type="ARBA" id="ARBA00004245"/>
    </source>
</evidence>
<dbReference type="GO" id="GO:0005524">
    <property type="term" value="F:ATP binding"/>
    <property type="evidence" value="ECO:0007669"/>
    <property type="project" value="UniProtKB-UniRule"/>
</dbReference>
<dbReference type="EMBL" id="HG793126">
    <property type="protein sequence ID" value="CDK25677.1"/>
    <property type="molecule type" value="Genomic_DNA"/>
</dbReference>
<dbReference type="GO" id="GO:0008574">
    <property type="term" value="F:plus-end-directed microtubule motor activity"/>
    <property type="evidence" value="ECO:0007669"/>
    <property type="project" value="EnsemblFungi"/>
</dbReference>
<dbReference type="GO" id="GO:0008017">
    <property type="term" value="F:microtubule binding"/>
    <property type="evidence" value="ECO:0007669"/>
    <property type="project" value="InterPro"/>
</dbReference>
<evidence type="ECO:0000256" key="14">
    <source>
        <dbReference type="SAM" id="Coils"/>
    </source>
</evidence>
<keyword evidence="13" id="KW-0493">Microtubule</keyword>
<dbReference type="PANTHER" id="PTHR47968:SF75">
    <property type="entry name" value="CENTROMERE-ASSOCIATED PROTEIN E"/>
    <property type="match status" value="1"/>
</dbReference>
<keyword evidence="8 12" id="KW-0505">Motor protein</keyword>
<organism evidence="17 18">
    <name type="scientific">Kuraishia capsulata CBS 1993</name>
    <dbReference type="NCBI Taxonomy" id="1382522"/>
    <lineage>
        <taxon>Eukaryota</taxon>
        <taxon>Fungi</taxon>
        <taxon>Dikarya</taxon>
        <taxon>Ascomycota</taxon>
        <taxon>Saccharomycotina</taxon>
        <taxon>Pichiomycetes</taxon>
        <taxon>Pichiales</taxon>
        <taxon>Pichiaceae</taxon>
        <taxon>Kuraishia</taxon>
    </lineage>
</organism>
<dbReference type="Proteomes" id="UP000019384">
    <property type="component" value="Unassembled WGS sequence"/>
</dbReference>
<dbReference type="PROSITE" id="PS50067">
    <property type="entry name" value="KINESIN_MOTOR_2"/>
    <property type="match status" value="1"/>
</dbReference>
<keyword evidence="10" id="KW-0131">Cell cycle</keyword>
<feature type="region of interest" description="Disordered" evidence="15">
    <location>
        <begin position="1"/>
        <end position="108"/>
    </location>
</feature>
<evidence type="ECO:0000256" key="9">
    <source>
        <dbReference type="ARBA" id="ARBA00023212"/>
    </source>
</evidence>
<dbReference type="OrthoDB" id="3176171at2759"/>
<keyword evidence="9" id="KW-0206">Cytoskeleton</keyword>
<accession>W6MLI1</accession>
<dbReference type="GO" id="GO:0061863">
    <property type="term" value="F:microtubule plus end polymerase"/>
    <property type="evidence" value="ECO:0007669"/>
    <property type="project" value="EnsemblFungi"/>
</dbReference>
<dbReference type="GO" id="GO:0007026">
    <property type="term" value="P:negative regulation of microtubule depolymerization"/>
    <property type="evidence" value="ECO:0007669"/>
    <property type="project" value="EnsemblFungi"/>
</dbReference>
<evidence type="ECO:0000256" key="2">
    <source>
        <dbReference type="ARBA" id="ARBA00022490"/>
    </source>
</evidence>